<feature type="transmembrane region" description="Helical" evidence="9">
    <location>
        <begin position="295"/>
        <end position="314"/>
    </location>
</feature>
<protein>
    <submittedName>
        <fullName evidence="10">CorA family divalent cation transporter</fullName>
    </submittedName>
</protein>
<keyword evidence="3" id="KW-0813">Transport</keyword>
<dbReference type="PANTHER" id="PTHR46494">
    <property type="entry name" value="CORA FAMILY METAL ION TRANSPORTER (EUROFUNG)"/>
    <property type="match status" value="1"/>
</dbReference>
<organism evidence="10 11">
    <name type="scientific">Nocardioides yefusunii</name>
    <dbReference type="NCBI Taxonomy" id="2500546"/>
    <lineage>
        <taxon>Bacteria</taxon>
        <taxon>Bacillati</taxon>
        <taxon>Actinomycetota</taxon>
        <taxon>Actinomycetes</taxon>
        <taxon>Propionibacteriales</taxon>
        <taxon>Nocardioidaceae</taxon>
        <taxon>Nocardioides</taxon>
    </lineage>
</organism>
<evidence type="ECO:0000256" key="1">
    <source>
        <dbReference type="ARBA" id="ARBA00004651"/>
    </source>
</evidence>
<dbReference type="InterPro" id="IPR045861">
    <property type="entry name" value="CorA_cytoplasmic_dom"/>
</dbReference>
<comment type="similarity">
    <text evidence="2">Belongs to the CorA metal ion transporter (MIT) (TC 1.A.35) family.</text>
</comment>
<evidence type="ECO:0000313" key="11">
    <source>
        <dbReference type="Proteomes" id="UP001596098"/>
    </source>
</evidence>
<evidence type="ECO:0000256" key="2">
    <source>
        <dbReference type="ARBA" id="ARBA00009765"/>
    </source>
</evidence>
<dbReference type="InterPro" id="IPR002523">
    <property type="entry name" value="MgTranspt_CorA/ZnTranspt_ZntB"/>
</dbReference>
<keyword evidence="6 9" id="KW-1133">Transmembrane helix</keyword>
<evidence type="ECO:0000256" key="3">
    <source>
        <dbReference type="ARBA" id="ARBA00022448"/>
    </source>
</evidence>
<evidence type="ECO:0000256" key="6">
    <source>
        <dbReference type="ARBA" id="ARBA00022989"/>
    </source>
</evidence>
<evidence type="ECO:0000256" key="8">
    <source>
        <dbReference type="SAM" id="MobiDB-lite"/>
    </source>
</evidence>
<evidence type="ECO:0000256" key="9">
    <source>
        <dbReference type="SAM" id="Phobius"/>
    </source>
</evidence>
<dbReference type="SUPFAM" id="SSF143865">
    <property type="entry name" value="CorA soluble domain-like"/>
    <property type="match status" value="1"/>
</dbReference>
<name>A0ABW1QUG5_9ACTN</name>
<evidence type="ECO:0000256" key="7">
    <source>
        <dbReference type="ARBA" id="ARBA00023136"/>
    </source>
</evidence>
<dbReference type="RefSeq" id="WP_128220802.1">
    <property type="nucleotide sequence ID" value="NZ_CP034929.1"/>
</dbReference>
<feature type="transmembrane region" description="Helical" evidence="9">
    <location>
        <begin position="326"/>
        <end position="346"/>
    </location>
</feature>
<dbReference type="EMBL" id="JBHSQI010000001">
    <property type="protein sequence ID" value="MFC6152492.1"/>
    <property type="molecule type" value="Genomic_DNA"/>
</dbReference>
<gene>
    <name evidence="10" type="ORF">ACFPWU_02280</name>
</gene>
<keyword evidence="5 9" id="KW-0812">Transmembrane</keyword>
<evidence type="ECO:0000313" key="10">
    <source>
        <dbReference type="EMBL" id="MFC6152492.1"/>
    </source>
</evidence>
<feature type="region of interest" description="Disordered" evidence="8">
    <location>
        <begin position="1"/>
        <end position="26"/>
    </location>
</feature>
<accession>A0ABW1QUG5</accession>
<evidence type="ECO:0000256" key="5">
    <source>
        <dbReference type="ARBA" id="ARBA00022692"/>
    </source>
</evidence>
<sequence>MEVHERLFVDGQPADVTTRPEDDAPGTSRVHWTWIVGPSEADRDDLLPVLFERAGVEPAATRRLLRATPGGTRRPSLRRHGETVALSLRLLDYDDPTDAVESGEEWVIVRGAQVVSVTRAPEGAELPHPGDALVAHRHGESPFGVGSCLADPEDPDSQACTCVVRTPVDVVHEVLLRCVDDYERVAGQLQEDVDEVELSVFSPSRTGDAERIYTLKREVAEARRAVAPLVGVLEHDVRQDPTLQVWWEHAGALDVVERLHRVSENVDVLDELLSSILDAHVARVSVQQNEDMRRISAGAALVVVPTFLAGVWGMNFDGMPELHWALGYPMALGAMVLSVSGMWVAFRRIGWF</sequence>
<keyword evidence="4" id="KW-1003">Cell membrane</keyword>
<evidence type="ECO:0000256" key="4">
    <source>
        <dbReference type="ARBA" id="ARBA00022475"/>
    </source>
</evidence>
<comment type="subcellular location">
    <subcellularLocation>
        <location evidence="1">Cell membrane</location>
        <topology evidence="1">Multi-pass membrane protein</topology>
    </subcellularLocation>
</comment>
<dbReference type="Gene3D" id="1.20.58.340">
    <property type="entry name" value="Magnesium transport protein CorA, transmembrane region"/>
    <property type="match status" value="2"/>
</dbReference>
<keyword evidence="7 9" id="KW-0472">Membrane</keyword>
<dbReference type="SUPFAM" id="SSF144083">
    <property type="entry name" value="Magnesium transport protein CorA, transmembrane region"/>
    <property type="match status" value="1"/>
</dbReference>
<dbReference type="Pfam" id="PF01544">
    <property type="entry name" value="CorA"/>
    <property type="match status" value="1"/>
</dbReference>
<dbReference type="InterPro" id="IPR045863">
    <property type="entry name" value="CorA_TM1_TM2"/>
</dbReference>
<dbReference type="Proteomes" id="UP001596098">
    <property type="component" value="Unassembled WGS sequence"/>
</dbReference>
<dbReference type="PANTHER" id="PTHR46494:SF1">
    <property type="entry name" value="CORA FAMILY METAL ION TRANSPORTER (EUROFUNG)"/>
    <property type="match status" value="1"/>
</dbReference>
<proteinExistence type="inferred from homology"/>
<reference evidence="11" key="1">
    <citation type="journal article" date="2019" name="Int. J. Syst. Evol. Microbiol.">
        <title>The Global Catalogue of Microorganisms (GCM) 10K type strain sequencing project: providing services to taxonomists for standard genome sequencing and annotation.</title>
        <authorList>
            <consortium name="The Broad Institute Genomics Platform"/>
            <consortium name="The Broad Institute Genome Sequencing Center for Infectious Disease"/>
            <person name="Wu L."/>
            <person name="Ma J."/>
        </authorList>
    </citation>
    <scope>NUCLEOTIDE SEQUENCE [LARGE SCALE GENOMIC DNA]</scope>
    <source>
        <strain evidence="11">DFY28</strain>
    </source>
</reference>
<keyword evidence="11" id="KW-1185">Reference proteome</keyword>
<comment type="caution">
    <text evidence="10">The sequence shown here is derived from an EMBL/GenBank/DDBJ whole genome shotgun (WGS) entry which is preliminary data.</text>
</comment>